<dbReference type="GO" id="GO:0008097">
    <property type="term" value="F:5S rRNA binding"/>
    <property type="evidence" value="ECO:0007669"/>
    <property type="project" value="TreeGrafter"/>
</dbReference>
<evidence type="ECO:0000313" key="7">
    <source>
        <dbReference type="Proteomes" id="UP000245207"/>
    </source>
</evidence>
<dbReference type="Proteomes" id="UP000245207">
    <property type="component" value="Unassembled WGS sequence"/>
</dbReference>
<dbReference type="SUPFAM" id="SSF53137">
    <property type="entry name" value="Translational machinery components"/>
    <property type="match status" value="1"/>
</dbReference>
<protein>
    <submittedName>
        <fullName evidence="6">Uncharacterized protein</fullName>
    </submittedName>
</protein>
<dbReference type="Gene3D" id="3.30.420.80">
    <property type="entry name" value="Ribosomal protein S11"/>
    <property type="match status" value="1"/>
</dbReference>
<dbReference type="GO" id="GO:0005840">
    <property type="term" value="C:ribosome"/>
    <property type="evidence" value="ECO:0007669"/>
    <property type="project" value="UniProtKB-KW"/>
</dbReference>
<keyword evidence="5" id="KW-1133">Transmembrane helix</keyword>
<keyword evidence="3" id="KW-0687">Ribonucleoprotein</keyword>
<dbReference type="GO" id="GO:0006412">
    <property type="term" value="P:translation"/>
    <property type="evidence" value="ECO:0007669"/>
    <property type="project" value="InterPro"/>
</dbReference>
<reference evidence="6 7" key="1">
    <citation type="journal article" date="2018" name="Mol. Plant">
        <title>The genome of Artemisia annua provides insight into the evolution of Asteraceae family and artemisinin biosynthesis.</title>
        <authorList>
            <person name="Shen Q."/>
            <person name="Zhang L."/>
            <person name="Liao Z."/>
            <person name="Wang S."/>
            <person name="Yan T."/>
            <person name="Shi P."/>
            <person name="Liu M."/>
            <person name="Fu X."/>
            <person name="Pan Q."/>
            <person name="Wang Y."/>
            <person name="Lv Z."/>
            <person name="Lu X."/>
            <person name="Zhang F."/>
            <person name="Jiang W."/>
            <person name="Ma Y."/>
            <person name="Chen M."/>
            <person name="Hao X."/>
            <person name="Li L."/>
            <person name="Tang Y."/>
            <person name="Lv G."/>
            <person name="Zhou Y."/>
            <person name="Sun X."/>
            <person name="Brodelius P.E."/>
            <person name="Rose J.K.C."/>
            <person name="Tang K."/>
        </authorList>
    </citation>
    <scope>NUCLEOTIDE SEQUENCE [LARGE SCALE GENOMIC DNA]</scope>
    <source>
        <strain evidence="7">cv. Huhao1</strain>
        <tissue evidence="6">Leaf</tissue>
    </source>
</reference>
<name>A0A2U1N9J6_ARTAN</name>
<dbReference type="GO" id="GO:1990904">
    <property type="term" value="C:ribonucleoprotein complex"/>
    <property type="evidence" value="ECO:0007669"/>
    <property type="project" value="UniProtKB-KW"/>
</dbReference>
<dbReference type="EMBL" id="PKPP01003289">
    <property type="protein sequence ID" value="PWA70184.1"/>
    <property type="molecule type" value="Genomic_DNA"/>
</dbReference>
<evidence type="ECO:0000256" key="5">
    <source>
        <dbReference type="SAM" id="Phobius"/>
    </source>
</evidence>
<dbReference type="AlphaFoldDB" id="A0A2U1N9J6"/>
<evidence type="ECO:0000256" key="4">
    <source>
        <dbReference type="SAM" id="MobiDB-lite"/>
    </source>
</evidence>
<sequence length="501" mass="55664">MLKRAHSRWSASFWTKKLFWSRGFDDNSRPYTYQKEKKSKNPNKHISFKQRTIAYMEPFTLDVFISKRFVSASLTHRVTSKQVAVAGTNSKDIKAELQSWSDIPACLAIGRILSQRAREADVYTASYTPRERDKFEGSGYNEGSLWVLPKVHGIPYGIAQLLVSLSSIGQTRCATTSFTPSMPPTVRSVDAYVGGGLMLLDFGSGLMRHEISFDVDALECDVDKVNELRVHQLCVAGGIHKRPHTDMPQGECPSQRMREKHGHMGLSTAVPTDRTPTSSQPECETCTLAFVSTTFSAGRVVPDAHRRSDTTLHIVGPTPISNPHTTPQKIQPKPTPNTRCSRSGYTHIGRSALLLDFGAGLIRHEAAIHSDIFECDMNVVGSLGATKFCNKDVSTSTYASRKGNVRECAKGSGPREGRVHPVLIRRFHPGPVIILVIPCLGYLLRTVFGLFYYWLGLFMCNIVVRNVVFSKKTENVRTSSGGVWVWASGLQQKLLKLIYVA</sequence>
<dbReference type="STRING" id="35608.A0A2U1N9J6"/>
<feature type="compositionally biased region" description="Low complexity" evidence="4">
    <location>
        <begin position="325"/>
        <end position="338"/>
    </location>
</feature>
<comment type="similarity">
    <text evidence="1">Belongs to the universal ribosomal protein uL18 family.</text>
</comment>
<accession>A0A2U1N9J6</accession>
<comment type="caution">
    <text evidence="6">The sequence shown here is derived from an EMBL/GenBank/DDBJ whole genome shotgun (WGS) entry which is preliminary data.</text>
</comment>
<evidence type="ECO:0000256" key="3">
    <source>
        <dbReference type="ARBA" id="ARBA00023274"/>
    </source>
</evidence>
<evidence type="ECO:0000256" key="1">
    <source>
        <dbReference type="ARBA" id="ARBA00007116"/>
    </source>
</evidence>
<dbReference type="OrthoDB" id="1932324at2759"/>
<keyword evidence="5" id="KW-0812">Transmembrane</keyword>
<dbReference type="InterPro" id="IPR005484">
    <property type="entry name" value="Ribosomal_uL18_bac/plant/anim"/>
</dbReference>
<evidence type="ECO:0000256" key="2">
    <source>
        <dbReference type="ARBA" id="ARBA00022980"/>
    </source>
</evidence>
<organism evidence="6 7">
    <name type="scientific">Artemisia annua</name>
    <name type="common">Sweet wormwood</name>
    <dbReference type="NCBI Taxonomy" id="35608"/>
    <lineage>
        <taxon>Eukaryota</taxon>
        <taxon>Viridiplantae</taxon>
        <taxon>Streptophyta</taxon>
        <taxon>Embryophyta</taxon>
        <taxon>Tracheophyta</taxon>
        <taxon>Spermatophyta</taxon>
        <taxon>Magnoliopsida</taxon>
        <taxon>eudicotyledons</taxon>
        <taxon>Gunneridae</taxon>
        <taxon>Pentapetalae</taxon>
        <taxon>asterids</taxon>
        <taxon>campanulids</taxon>
        <taxon>Asterales</taxon>
        <taxon>Asteraceae</taxon>
        <taxon>Asteroideae</taxon>
        <taxon>Anthemideae</taxon>
        <taxon>Artemisiinae</taxon>
        <taxon>Artemisia</taxon>
    </lineage>
</organism>
<keyword evidence="2" id="KW-0689">Ribosomal protein</keyword>
<dbReference type="InterPro" id="IPR036967">
    <property type="entry name" value="Ribosomal_uS11_sf"/>
</dbReference>
<feature type="region of interest" description="Disordered" evidence="4">
    <location>
        <begin position="312"/>
        <end position="342"/>
    </location>
</feature>
<evidence type="ECO:0000313" key="6">
    <source>
        <dbReference type="EMBL" id="PWA70184.1"/>
    </source>
</evidence>
<keyword evidence="7" id="KW-1185">Reference proteome</keyword>
<proteinExistence type="inferred from homology"/>
<keyword evidence="5" id="KW-0472">Membrane</keyword>
<dbReference type="GO" id="GO:0003735">
    <property type="term" value="F:structural constituent of ribosome"/>
    <property type="evidence" value="ECO:0007669"/>
    <property type="project" value="InterPro"/>
</dbReference>
<gene>
    <name evidence="6" type="ORF">CTI12_AA291150</name>
</gene>
<feature type="transmembrane region" description="Helical" evidence="5">
    <location>
        <begin position="450"/>
        <end position="468"/>
    </location>
</feature>
<dbReference type="PANTHER" id="PTHR12899">
    <property type="entry name" value="39S RIBOSOMAL PROTEIN L18, MITOCHONDRIAL"/>
    <property type="match status" value="1"/>
</dbReference>
<dbReference type="PANTHER" id="PTHR12899:SF5">
    <property type="entry name" value="RIBOSOMAL L18P_L5E FAMILY PROTEIN"/>
    <property type="match status" value="1"/>
</dbReference>